<dbReference type="Proteomes" id="UP000308600">
    <property type="component" value="Unassembled WGS sequence"/>
</dbReference>
<sequence>MLIHLFALALQLVLTFRHASAYVPASPTNITEDAIAAGLNVTDVSKLYLQWYPNGSYFQNVSFQIVGTDSQGVSKGALVHFSEIIANNDTPPTNTPWIALVSCDFNATDMSTDIDIFTLARDKGAVAALLYSLYSQACIINPEYADPDHFDQVFDIFSTQSRISANLIEAQFDASTMNRQLFSGYNSSRLNDSYKDIQTTIEFGYPSAPGYMFAVLQAYNATVPLLSGTGGNNGGAGPSGNPGSSPNTTLAMIILYAITGCVSALFCVVIISGAIRAIRHPERYGPRARMGEDGTMPQSRARGLTRAILDTFPVVKFGSSAQTNDAYVLRTTPKDVEEQRSSNESEPHPTNPTPADPPARNGDIEVRDGSTQNTLAKEVSDAIGPDVTVQNQSPPQLNPTAAEQRPSSSGAGGSQAGPSSRTASSSGSPPTRQDVSPESMGREICPICIVEFEEGDDLRVLPCEGKHRFHQTCVDPWLLELSSMCPLCRQDFQTLENILSGSTEDDNPLDQLDQQRPASPRQGREGHHHNRFSRYLRFAHRRRDQRQQEEHDPTDPYMPTAPETSMYSGV</sequence>
<keyword evidence="2" id="KW-1185">Reference proteome</keyword>
<protein>
    <submittedName>
        <fullName evidence="1">Uncharacterized protein</fullName>
    </submittedName>
</protein>
<dbReference type="EMBL" id="ML208263">
    <property type="protein sequence ID" value="TFK75409.1"/>
    <property type="molecule type" value="Genomic_DNA"/>
</dbReference>
<reference evidence="1 2" key="1">
    <citation type="journal article" date="2019" name="Nat. Ecol. Evol.">
        <title>Megaphylogeny resolves global patterns of mushroom evolution.</title>
        <authorList>
            <person name="Varga T."/>
            <person name="Krizsan K."/>
            <person name="Foldi C."/>
            <person name="Dima B."/>
            <person name="Sanchez-Garcia M."/>
            <person name="Sanchez-Ramirez S."/>
            <person name="Szollosi G.J."/>
            <person name="Szarkandi J.G."/>
            <person name="Papp V."/>
            <person name="Albert L."/>
            <person name="Andreopoulos W."/>
            <person name="Angelini C."/>
            <person name="Antonin V."/>
            <person name="Barry K.W."/>
            <person name="Bougher N.L."/>
            <person name="Buchanan P."/>
            <person name="Buyck B."/>
            <person name="Bense V."/>
            <person name="Catcheside P."/>
            <person name="Chovatia M."/>
            <person name="Cooper J."/>
            <person name="Damon W."/>
            <person name="Desjardin D."/>
            <person name="Finy P."/>
            <person name="Geml J."/>
            <person name="Haridas S."/>
            <person name="Hughes K."/>
            <person name="Justo A."/>
            <person name="Karasinski D."/>
            <person name="Kautmanova I."/>
            <person name="Kiss B."/>
            <person name="Kocsube S."/>
            <person name="Kotiranta H."/>
            <person name="LaButti K.M."/>
            <person name="Lechner B.E."/>
            <person name="Liimatainen K."/>
            <person name="Lipzen A."/>
            <person name="Lukacs Z."/>
            <person name="Mihaltcheva S."/>
            <person name="Morgado L.N."/>
            <person name="Niskanen T."/>
            <person name="Noordeloos M.E."/>
            <person name="Ohm R.A."/>
            <person name="Ortiz-Santana B."/>
            <person name="Ovrebo C."/>
            <person name="Racz N."/>
            <person name="Riley R."/>
            <person name="Savchenko A."/>
            <person name="Shiryaev A."/>
            <person name="Soop K."/>
            <person name="Spirin V."/>
            <person name="Szebenyi C."/>
            <person name="Tomsovsky M."/>
            <person name="Tulloss R.E."/>
            <person name="Uehling J."/>
            <person name="Grigoriev I.V."/>
            <person name="Vagvolgyi C."/>
            <person name="Papp T."/>
            <person name="Martin F.M."/>
            <person name="Miettinen O."/>
            <person name="Hibbett D.S."/>
            <person name="Nagy L.G."/>
        </authorList>
    </citation>
    <scope>NUCLEOTIDE SEQUENCE [LARGE SCALE GENOMIC DNA]</scope>
    <source>
        <strain evidence="1 2">NL-1719</strain>
    </source>
</reference>
<evidence type="ECO:0000313" key="1">
    <source>
        <dbReference type="EMBL" id="TFK75409.1"/>
    </source>
</evidence>
<organism evidence="1 2">
    <name type="scientific">Pluteus cervinus</name>
    <dbReference type="NCBI Taxonomy" id="181527"/>
    <lineage>
        <taxon>Eukaryota</taxon>
        <taxon>Fungi</taxon>
        <taxon>Dikarya</taxon>
        <taxon>Basidiomycota</taxon>
        <taxon>Agaricomycotina</taxon>
        <taxon>Agaricomycetes</taxon>
        <taxon>Agaricomycetidae</taxon>
        <taxon>Agaricales</taxon>
        <taxon>Pluteineae</taxon>
        <taxon>Pluteaceae</taxon>
        <taxon>Pluteus</taxon>
    </lineage>
</organism>
<proteinExistence type="predicted"/>
<name>A0ACD3BCH0_9AGAR</name>
<accession>A0ACD3BCH0</accession>
<evidence type="ECO:0000313" key="2">
    <source>
        <dbReference type="Proteomes" id="UP000308600"/>
    </source>
</evidence>
<gene>
    <name evidence="1" type="ORF">BDN72DRAFT_516783</name>
</gene>